<dbReference type="InterPro" id="IPR014777">
    <property type="entry name" value="4pyrrole_Mease_sub1"/>
</dbReference>
<proteinExistence type="predicted"/>
<evidence type="ECO:0000313" key="3">
    <source>
        <dbReference type="Proteomes" id="UP000028027"/>
    </source>
</evidence>
<reference evidence="2 3" key="1">
    <citation type="submission" date="2014-06" db="EMBL/GenBank/DDBJ databases">
        <authorList>
            <person name="Ngugi D.K."/>
            <person name="Blom J."/>
            <person name="Alam I."/>
            <person name="Rashid M."/>
            <person name="Ba Alawi W."/>
            <person name="Zhang G."/>
            <person name="Hikmawan T."/>
            <person name="Guan Y."/>
            <person name="Antunes A."/>
            <person name="Siam R."/>
            <person name="Eldorry H."/>
            <person name="Bajic V."/>
            <person name="Stingl U."/>
        </authorList>
    </citation>
    <scope>NUCLEOTIDE SEQUENCE [LARGE SCALE GENOMIC DNA]</scope>
    <source>
        <strain evidence="2">SCGC AAA799-E16</strain>
    </source>
</reference>
<dbReference type="SUPFAM" id="SSF53790">
    <property type="entry name" value="Tetrapyrrole methylase"/>
    <property type="match status" value="1"/>
</dbReference>
<accession>A0A081S4V6</accession>
<gene>
    <name evidence="2" type="primary">cbiE</name>
    <name evidence="2" type="ORF">AAA799E16_01360</name>
</gene>
<dbReference type="NCBIfam" id="TIGR02467">
    <property type="entry name" value="CbiE"/>
    <property type="match status" value="1"/>
</dbReference>
<dbReference type="InterPro" id="IPR012818">
    <property type="entry name" value="CbiE"/>
</dbReference>
<keyword evidence="3" id="KW-1185">Reference proteome</keyword>
<dbReference type="GO" id="GO:0008276">
    <property type="term" value="F:protein methyltransferase activity"/>
    <property type="evidence" value="ECO:0007669"/>
    <property type="project" value="InterPro"/>
</dbReference>
<comment type="caution">
    <text evidence="2">The sequence shown here is derived from an EMBL/GenBank/DDBJ whole genome shotgun (WGS) entry which is preliminary data.</text>
</comment>
<organism evidence="2 3">
    <name type="scientific">Marine Group I thaumarchaeote SCGC AAA799-E16</name>
    <dbReference type="NCBI Taxonomy" id="1502292"/>
    <lineage>
        <taxon>Archaea</taxon>
        <taxon>Nitrososphaerota</taxon>
        <taxon>Marine Group I</taxon>
    </lineage>
</organism>
<evidence type="ECO:0000313" key="2">
    <source>
        <dbReference type="EMBL" id="KER05959.1"/>
    </source>
</evidence>
<dbReference type="GO" id="GO:0032259">
    <property type="term" value="P:methylation"/>
    <property type="evidence" value="ECO:0007669"/>
    <property type="project" value="UniProtKB-KW"/>
</dbReference>
<dbReference type="PANTHER" id="PTHR47036">
    <property type="entry name" value="COBALT-FACTOR III C(17)-METHYLTRANSFERASE-RELATED"/>
    <property type="match status" value="1"/>
</dbReference>
<feature type="domain" description="Tetrapyrrole methylase" evidence="1">
    <location>
        <begin position="3"/>
        <end position="208"/>
    </location>
</feature>
<keyword evidence="2" id="KW-0489">Methyltransferase</keyword>
<dbReference type="UniPathway" id="UPA00148"/>
<dbReference type="PATRIC" id="fig|1502292.3.peg.1262"/>
<dbReference type="InterPro" id="IPR035996">
    <property type="entry name" value="4pyrrol_Methylase_sf"/>
</dbReference>
<dbReference type="PANTHER" id="PTHR47036:SF1">
    <property type="entry name" value="COBALT-FACTOR III C(17)-METHYLTRANSFERASE-RELATED"/>
    <property type="match status" value="1"/>
</dbReference>
<dbReference type="EMBL" id="JNVL01000021">
    <property type="protein sequence ID" value="KER05959.1"/>
    <property type="molecule type" value="Genomic_DNA"/>
</dbReference>
<dbReference type="Pfam" id="PF00590">
    <property type="entry name" value="TP_methylase"/>
    <property type="match status" value="1"/>
</dbReference>
<dbReference type="AlphaFoldDB" id="A0A081S4V6"/>
<name>A0A081S4V6_9ARCH</name>
<keyword evidence="2" id="KW-0808">Transferase</keyword>
<dbReference type="CDD" id="cd11644">
    <property type="entry name" value="Precorrin-6Y-MT"/>
    <property type="match status" value="1"/>
</dbReference>
<dbReference type="GO" id="GO:0009236">
    <property type="term" value="P:cobalamin biosynthetic process"/>
    <property type="evidence" value="ECO:0007669"/>
    <property type="project" value="UniProtKB-UniPathway"/>
</dbReference>
<dbReference type="Proteomes" id="UP000028027">
    <property type="component" value="Unassembled WGS sequence"/>
</dbReference>
<dbReference type="Gene3D" id="3.40.1010.10">
    <property type="entry name" value="Cobalt-precorrin-4 Transmethylase, Domain 1"/>
    <property type="match status" value="1"/>
</dbReference>
<sequence length="238" mass="27055">MGKVFAVGVGPGSPKYVTEIVKEIVQNCDIVIGYKYTLKTIERLLEGKEIHEITMNNQEESYQEVLPRLGDKTLVIPFTGDVNFSESEVVDRLIEIFGKVEIVPGISSIQVAASRAQVPLDKSKVITMHVTTPIEDKKLELQKALIDGFSVVLVPRPWPKQPDKHFMPSEIAIYLRKNGFSTEKIKVHVFEAITTENETNFEGTVKDLEGKEFSDLSVMVFNQTNLDSYMNYRWQWEN</sequence>
<evidence type="ECO:0000259" key="1">
    <source>
        <dbReference type="Pfam" id="PF00590"/>
    </source>
</evidence>
<dbReference type="InterPro" id="IPR000878">
    <property type="entry name" value="4pyrrol_Mease"/>
</dbReference>
<protein>
    <submittedName>
        <fullName evidence="2">Putative cobalt-precorrin-6Y C-methyltransferase decarboxylating protein</fullName>
        <ecNumber evidence="2">2.1.1.-</ecNumber>
    </submittedName>
</protein>
<dbReference type="EC" id="2.1.1.-" evidence="2"/>
<dbReference type="InterPro" id="IPR051810">
    <property type="entry name" value="Precorrin_MeTrfase"/>
</dbReference>